<organism evidence="2 3">
    <name type="scientific">Allacma fusca</name>
    <dbReference type="NCBI Taxonomy" id="39272"/>
    <lineage>
        <taxon>Eukaryota</taxon>
        <taxon>Metazoa</taxon>
        <taxon>Ecdysozoa</taxon>
        <taxon>Arthropoda</taxon>
        <taxon>Hexapoda</taxon>
        <taxon>Collembola</taxon>
        <taxon>Symphypleona</taxon>
        <taxon>Sminthuridae</taxon>
        <taxon>Allacma</taxon>
    </lineage>
</organism>
<proteinExistence type="predicted"/>
<gene>
    <name evidence="2" type="ORF">AFUS01_LOCUS26370</name>
</gene>
<evidence type="ECO:0000313" key="3">
    <source>
        <dbReference type="Proteomes" id="UP000708208"/>
    </source>
</evidence>
<name>A0A8J2KLK0_9HEXA</name>
<sequence length="449" mass="50500">MQGRGKGDATGKAKNSSTLALLWKMRTLKALLIQSYLGVGPIIITSDQKPFTNILALTGKLRVVELRKETQTSYTMRRASQDQTYRRMSTDATRKRSVEWVRRGSMEVSKLGSKQLVPTERCGALSIYIQGELSQQDKRAVFLTVHDLGCNHTSFHDFVEHPCMAEIKERSVFIHVDIPGQEDNAADLGDDFQFPTMQMIGEDLVTVLDFLHIKYVIGLGEGAGANILLRFGMAHPSRCLGLILVNVTAGKVSVMDYFKDKFMNWKLGHVGHNPTTEQYLVFHKFGHNLEEQLENDEQVMKDREKTIQDYQQKLKSAINAKNLKLYVDAFLNRKDITGLLEKNLKIDTLLLAGTKGSYGTSVAQLHTLMDKQKTQLLKIDDVGDVINEAPEKVAQSILLFCKGQAHYEYGRVRQAKYSTTLNHGHPSKTGRIIFLSMPSVQPRISNQNG</sequence>
<dbReference type="Proteomes" id="UP000708208">
    <property type="component" value="Unassembled WGS sequence"/>
</dbReference>
<reference evidence="2" key="1">
    <citation type="submission" date="2021-06" db="EMBL/GenBank/DDBJ databases">
        <authorList>
            <person name="Hodson N. C."/>
            <person name="Mongue J. A."/>
            <person name="Jaron S. K."/>
        </authorList>
    </citation>
    <scope>NUCLEOTIDE SEQUENCE</scope>
</reference>
<keyword evidence="3" id="KW-1185">Reference proteome</keyword>
<comment type="caution">
    <text evidence="2">The sequence shown here is derived from an EMBL/GenBank/DDBJ whole genome shotgun (WGS) entry which is preliminary data.</text>
</comment>
<dbReference type="AlphaFoldDB" id="A0A8J2KLK0"/>
<dbReference type="PANTHER" id="PTHR11034">
    <property type="entry name" value="N-MYC DOWNSTREAM REGULATED"/>
    <property type="match status" value="1"/>
</dbReference>
<feature type="coiled-coil region" evidence="1">
    <location>
        <begin position="293"/>
        <end position="320"/>
    </location>
</feature>
<protein>
    <submittedName>
        <fullName evidence="2">Uncharacterized protein</fullName>
    </submittedName>
</protein>
<evidence type="ECO:0000256" key="1">
    <source>
        <dbReference type="SAM" id="Coils"/>
    </source>
</evidence>
<dbReference type="OrthoDB" id="191979at2759"/>
<dbReference type="Pfam" id="PF03096">
    <property type="entry name" value="Ndr"/>
    <property type="match status" value="1"/>
</dbReference>
<evidence type="ECO:0000313" key="2">
    <source>
        <dbReference type="EMBL" id="CAG7815706.1"/>
    </source>
</evidence>
<dbReference type="InterPro" id="IPR004142">
    <property type="entry name" value="NDRG"/>
</dbReference>
<keyword evidence="1" id="KW-0175">Coiled coil</keyword>
<dbReference type="EMBL" id="CAJVCH010351265">
    <property type="protein sequence ID" value="CAG7815706.1"/>
    <property type="molecule type" value="Genomic_DNA"/>
</dbReference>
<accession>A0A8J2KLK0</accession>